<gene>
    <name evidence="1" type="ORF">ACD661_11385</name>
</gene>
<sequence length="87" mass="10143">MNIGQGEIDAFHECIRRNEFDENDFLLKDKDINDTTKTNSNGLYVNQFEITVDRLSNKKQKCYQGGYATQWNNDFEDDLTAVFFGHP</sequence>
<evidence type="ECO:0000313" key="2">
    <source>
        <dbReference type="Proteomes" id="UP001615550"/>
    </source>
</evidence>
<reference evidence="1 2" key="1">
    <citation type="submission" date="2024-08" db="EMBL/GenBank/DDBJ databases">
        <title>Draft Genome Sequence of Legionella lytica strain DSB2004, Isolated From a Fire Sprinkler System.</title>
        <authorList>
            <person name="Everhart A.D."/>
            <person name="Kidane D.T."/>
            <person name="Farone A.L."/>
            <person name="Farone M.B."/>
        </authorList>
    </citation>
    <scope>NUCLEOTIDE SEQUENCE [LARGE SCALE GENOMIC DNA]</scope>
    <source>
        <strain evidence="1 2">DSB2004</strain>
    </source>
</reference>
<proteinExistence type="predicted"/>
<dbReference type="Proteomes" id="UP001615550">
    <property type="component" value="Unassembled WGS sequence"/>
</dbReference>
<comment type="caution">
    <text evidence="1">The sequence shown here is derived from an EMBL/GenBank/DDBJ whole genome shotgun (WGS) entry which is preliminary data.</text>
</comment>
<evidence type="ECO:0000313" key="1">
    <source>
        <dbReference type="EMBL" id="MFJ1269160.1"/>
    </source>
</evidence>
<dbReference type="EMBL" id="JBGORX010000004">
    <property type="protein sequence ID" value="MFJ1269160.1"/>
    <property type="molecule type" value="Genomic_DNA"/>
</dbReference>
<protein>
    <submittedName>
        <fullName evidence="1">Uncharacterized protein</fullName>
    </submittedName>
</protein>
<dbReference type="RefSeq" id="WP_400187984.1">
    <property type="nucleotide sequence ID" value="NZ_JBGORX010000004.1"/>
</dbReference>
<organism evidence="1 2">
    <name type="scientific">Legionella lytica</name>
    <dbReference type="NCBI Taxonomy" id="96232"/>
    <lineage>
        <taxon>Bacteria</taxon>
        <taxon>Pseudomonadati</taxon>
        <taxon>Pseudomonadota</taxon>
        <taxon>Gammaproteobacteria</taxon>
        <taxon>Legionellales</taxon>
        <taxon>Legionellaceae</taxon>
        <taxon>Legionella</taxon>
    </lineage>
</organism>
<keyword evidence="2" id="KW-1185">Reference proteome</keyword>
<accession>A0ABW8DD54</accession>
<name>A0ABW8DD54_9GAMM</name>